<name>A0A7S2A2Y5_TRICV</name>
<organism evidence="3">
    <name type="scientific">Trieres chinensis</name>
    <name type="common">Marine centric diatom</name>
    <name type="synonym">Odontella sinensis</name>
    <dbReference type="NCBI Taxonomy" id="1514140"/>
    <lineage>
        <taxon>Eukaryota</taxon>
        <taxon>Sar</taxon>
        <taxon>Stramenopiles</taxon>
        <taxon>Ochrophyta</taxon>
        <taxon>Bacillariophyta</taxon>
        <taxon>Mediophyceae</taxon>
        <taxon>Biddulphiophycidae</taxon>
        <taxon>Eupodiscales</taxon>
        <taxon>Parodontellaceae</taxon>
        <taxon>Trieres</taxon>
    </lineage>
</organism>
<dbReference type="EMBL" id="HBGO01032063">
    <property type="protein sequence ID" value="CAD9356453.1"/>
    <property type="molecule type" value="Transcribed_RNA"/>
</dbReference>
<protein>
    <recommendedName>
        <fullName evidence="4">Peptidylprolyl isomerase</fullName>
    </recommendedName>
</protein>
<keyword evidence="2" id="KW-0732">Signal</keyword>
<evidence type="ECO:0008006" key="4">
    <source>
        <dbReference type="Google" id="ProtNLM"/>
    </source>
</evidence>
<accession>A0A7S2A2Y5</accession>
<dbReference type="AlphaFoldDB" id="A0A7S2A2Y5"/>
<proteinExistence type="predicted"/>
<sequence length="449" mass="51354">MKSHTRQRRAMRTVLWHPANLILLSLSPVVFALQSPFSMPSRLRLRSSNPSRTRRDPCRPLRYGEGDGDVESMRAEIEALRKRALERLDEVTVKAEEVLSKLPVDKETTLDEEKRILGLDRGGRRRSNRHVNDSATVKGNHSTAEKDDLMATEEERKVGKAVSRKNMEKQKILEKESFAKAKIDLSSTVHAGDRPLEGTYWKIMLNIGREPGTWMPKDWGVSGDRLLLQFQVQFRSDQLQEREDFLGGLGGSRVCHVIANDAVFGPSMTQSARHVRFCDGGWRIAQGEGPMGTDLLRFYVDLEEQVERGDVYCPAGRVYCTCGYFDISHRGHSRKVDIQRKLDDLADQYNNLLDERNEEGLFSLKRVKIWQEMVQTQMDIEKANKMMNDFKVMEPDLSLLRLSRRRDIGLTREGGVCCKVQKGPAGFYEYHILGRFEAASVEHGEEKVE</sequence>
<feature type="compositionally biased region" description="Basic and acidic residues" evidence="1">
    <location>
        <begin position="53"/>
        <end position="67"/>
    </location>
</feature>
<evidence type="ECO:0000256" key="2">
    <source>
        <dbReference type="SAM" id="SignalP"/>
    </source>
</evidence>
<feature type="region of interest" description="Disordered" evidence="1">
    <location>
        <begin position="41"/>
        <end position="67"/>
    </location>
</feature>
<reference evidence="3" key="1">
    <citation type="submission" date="2021-01" db="EMBL/GenBank/DDBJ databases">
        <authorList>
            <person name="Corre E."/>
            <person name="Pelletier E."/>
            <person name="Niang G."/>
            <person name="Scheremetjew M."/>
            <person name="Finn R."/>
            <person name="Kale V."/>
            <person name="Holt S."/>
            <person name="Cochrane G."/>
            <person name="Meng A."/>
            <person name="Brown T."/>
            <person name="Cohen L."/>
        </authorList>
    </citation>
    <scope>NUCLEOTIDE SEQUENCE</scope>
    <source>
        <strain evidence="3">Grunow 1884</strain>
    </source>
</reference>
<feature type="signal peptide" evidence="2">
    <location>
        <begin position="1"/>
        <end position="32"/>
    </location>
</feature>
<feature type="compositionally biased region" description="Low complexity" evidence="1">
    <location>
        <begin position="41"/>
        <end position="51"/>
    </location>
</feature>
<evidence type="ECO:0000313" key="3">
    <source>
        <dbReference type="EMBL" id="CAD9356453.1"/>
    </source>
</evidence>
<feature type="region of interest" description="Disordered" evidence="1">
    <location>
        <begin position="120"/>
        <end position="163"/>
    </location>
</feature>
<feature type="chain" id="PRO_5030539837" description="Peptidylprolyl isomerase" evidence="2">
    <location>
        <begin position="33"/>
        <end position="449"/>
    </location>
</feature>
<feature type="compositionally biased region" description="Polar residues" evidence="1">
    <location>
        <begin position="133"/>
        <end position="142"/>
    </location>
</feature>
<evidence type="ECO:0000256" key="1">
    <source>
        <dbReference type="SAM" id="MobiDB-lite"/>
    </source>
</evidence>
<feature type="compositionally biased region" description="Basic and acidic residues" evidence="1">
    <location>
        <begin position="143"/>
        <end position="158"/>
    </location>
</feature>
<gene>
    <name evidence="3" type="ORF">OSIN01602_LOCUS18461</name>
</gene>